<reference evidence="3 4" key="1">
    <citation type="submission" date="2020-11" db="EMBL/GenBank/DDBJ databases">
        <title>Corynebacterium sp. ZJ-599.</title>
        <authorList>
            <person name="Zhou J."/>
        </authorList>
    </citation>
    <scope>NUCLEOTIDE SEQUENCE [LARGE SCALE GENOMIC DNA]</scope>
    <source>
        <strain evidence="3 4">ZJ-599</strain>
    </source>
</reference>
<dbReference type="GO" id="GO:0016829">
    <property type="term" value="F:lyase activity"/>
    <property type="evidence" value="ECO:0007669"/>
    <property type="project" value="UniProtKB-KW"/>
</dbReference>
<dbReference type="SUPFAM" id="SSF53800">
    <property type="entry name" value="Chelatase"/>
    <property type="match status" value="1"/>
</dbReference>
<dbReference type="RefSeq" id="WP_165008495.1">
    <property type="nucleotide sequence ID" value="NZ_CP064954.1"/>
</dbReference>
<proteinExistence type="predicted"/>
<dbReference type="PANTHER" id="PTHR33542">
    <property type="entry name" value="SIROHYDROCHLORIN FERROCHELATASE, CHLOROPLASTIC"/>
    <property type="match status" value="1"/>
</dbReference>
<name>A0A7T0PBQ6_9CORY</name>
<evidence type="ECO:0000256" key="1">
    <source>
        <dbReference type="ARBA" id="ARBA00022723"/>
    </source>
</evidence>
<sequence>MTVLILLSHGSRHPGAAPGIDRLADAVASLTGLPTVPAHLELCSPSLADAARAIAVDYPQESEVLVVPLLFTQGFHARWDVPAQVAAASEASGLNLRVTRGLGTGPDMAQVLAERVTDPRAHLVVYAVGSTDRMPNTEVERLAVRLADITGQSTSVAFATRGGVNAIARQREVYPHLEILPLFVTQGLLLDAVGEDLQPLQEALAPLIARRVRAYSKVGV</sequence>
<keyword evidence="2" id="KW-0456">Lyase</keyword>
<evidence type="ECO:0000256" key="2">
    <source>
        <dbReference type="ARBA" id="ARBA00023239"/>
    </source>
</evidence>
<dbReference type="InterPro" id="IPR002762">
    <property type="entry name" value="CbiX-like"/>
</dbReference>
<dbReference type="Gene3D" id="3.40.50.1400">
    <property type="match status" value="2"/>
</dbReference>
<dbReference type="AlphaFoldDB" id="A0A7T0PBQ6"/>
<keyword evidence="4" id="KW-1185">Reference proteome</keyword>
<evidence type="ECO:0000313" key="3">
    <source>
        <dbReference type="EMBL" id="QPK79680.1"/>
    </source>
</evidence>
<dbReference type="InterPro" id="IPR050963">
    <property type="entry name" value="Sirohydro_Cobaltochel/CbiX"/>
</dbReference>
<evidence type="ECO:0000313" key="4">
    <source>
        <dbReference type="Proteomes" id="UP000594681"/>
    </source>
</evidence>
<accession>A0A7T0PBQ6</accession>
<gene>
    <name evidence="3" type="ORF">G7Y31_02950</name>
</gene>
<dbReference type="GO" id="GO:0046872">
    <property type="term" value="F:metal ion binding"/>
    <property type="evidence" value="ECO:0007669"/>
    <property type="project" value="UniProtKB-KW"/>
</dbReference>
<dbReference type="EMBL" id="CP064954">
    <property type="protein sequence ID" value="QPK79680.1"/>
    <property type="molecule type" value="Genomic_DNA"/>
</dbReference>
<keyword evidence="1" id="KW-0479">Metal-binding</keyword>
<dbReference type="CDD" id="cd03416">
    <property type="entry name" value="CbiX_SirB_N"/>
    <property type="match status" value="1"/>
</dbReference>
<dbReference type="Proteomes" id="UP000594681">
    <property type="component" value="Chromosome"/>
</dbReference>
<dbReference type="PANTHER" id="PTHR33542:SF5">
    <property type="entry name" value="FERROCHELATASE CHE1"/>
    <property type="match status" value="1"/>
</dbReference>
<organism evidence="3 4">
    <name type="scientific">Corynebacterium lizhenjunii</name>
    <dbReference type="NCBI Taxonomy" id="2709394"/>
    <lineage>
        <taxon>Bacteria</taxon>
        <taxon>Bacillati</taxon>
        <taxon>Actinomycetota</taxon>
        <taxon>Actinomycetes</taxon>
        <taxon>Mycobacteriales</taxon>
        <taxon>Corynebacteriaceae</taxon>
        <taxon>Corynebacterium</taxon>
    </lineage>
</organism>
<protein>
    <submittedName>
        <fullName evidence="3">Sirohydrochlorin chelatase</fullName>
    </submittedName>
</protein>
<dbReference type="KEGG" id="cliz:G7Y31_02950"/>
<dbReference type="Pfam" id="PF01903">
    <property type="entry name" value="CbiX"/>
    <property type="match status" value="1"/>
</dbReference>